<name>A0ABV7H142_9BURK</name>
<feature type="transmembrane region" description="Helical" evidence="1">
    <location>
        <begin position="21"/>
        <end position="39"/>
    </location>
</feature>
<reference evidence="3" key="1">
    <citation type="journal article" date="2019" name="Int. J. Syst. Evol. Microbiol.">
        <title>The Global Catalogue of Microorganisms (GCM) 10K type strain sequencing project: providing services to taxonomists for standard genome sequencing and annotation.</title>
        <authorList>
            <consortium name="The Broad Institute Genomics Platform"/>
            <consortium name="The Broad Institute Genome Sequencing Center for Infectious Disease"/>
            <person name="Wu L."/>
            <person name="Ma J."/>
        </authorList>
    </citation>
    <scope>NUCLEOTIDE SEQUENCE [LARGE SCALE GENOMIC DNA]</scope>
    <source>
        <strain evidence="3">KCTC 52168</strain>
    </source>
</reference>
<evidence type="ECO:0000313" key="3">
    <source>
        <dbReference type="Proteomes" id="UP001595556"/>
    </source>
</evidence>
<dbReference type="RefSeq" id="WP_377300568.1">
    <property type="nucleotide sequence ID" value="NZ_CP180191.1"/>
</dbReference>
<protein>
    <submittedName>
        <fullName evidence="2">Uncharacterized protein</fullName>
    </submittedName>
</protein>
<accession>A0ABV7H142</accession>
<keyword evidence="1" id="KW-0472">Membrane</keyword>
<organism evidence="2 3">
    <name type="scientific">Piscinibacterium candidicorallinum</name>
    <dbReference type="NCBI Taxonomy" id="1793872"/>
    <lineage>
        <taxon>Bacteria</taxon>
        <taxon>Pseudomonadati</taxon>
        <taxon>Pseudomonadota</taxon>
        <taxon>Betaproteobacteria</taxon>
        <taxon>Burkholderiales</taxon>
        <taxon>Piscinibacterium</taxon>
    </lineage>
</organism>
<proteinExistence type="predicted"/>
<feature type="transmembrane region" description="Helical" evidence="1">
    <location>
        <begin position="153"/>
        <end position="176"/>
    </location>
</feature>
<dbReference type="Proteomes" id="UP001595556">
    <property type="component" value="Unassembled WGS sequence"/>
</dbReference>
<keyword evidence="1" id="KW-0812">Transmembrane</keyword>
<feature type="transmembrane region" description="Helical" evidence="1">
    <location>
        <begin position="119"/>
        <end position="141"/>
    </location>
</feature>
<feature type="transmembrane region" description="Helical" evidence="1">
    <location>
        <begin position="76"/>
        <end position="98"/>
    </location>
</feature>
<keyword evidence="1" id="KW-1133">Transmembrane helix</keyword>
<dbReference type="EMBL" id="JBHRTI010000003">
    <property type="protein sequence ID" value="MFC3146288.1"/>
    <property type="molecule type" value="Genomic_DNA"/>
</dbReference>
<evidence type="ECO:0000313" key="2">
    <source>
        <dbReference type="EMBL" id="MFC3146288.1"/>
    </source>
</evidence>
<comment type="caution">
    <text evidence="2">The sequence shown here is derived from an EMBL/GenBank/DDBJ whole genome shotgun (WGS) entry which is preliminary data.</text>
</comment>
<evidence type="ECO:0000256" key="1">
    <source>
        <dbReference type="SAM" id="Phobius"/>
    </source>
</evidence>
<keyword evidence="3" id="KW-1185">Reference proteome</keyword>
<sequence length="189" mass="20488">MATLKSIRQAEGSGTPGLHTAMLVWLASPTALALLALVLSEEFVAESPSVAAFCSTVLNAFPFLAQPDVISARPKLAEFLTCLSFVMIPHSLAAAWWVESRQRAQLHWRLARGRARIRSPWLLIPLAGALLGVVFFGLYVLPGHPSSRFMHAFIEAAGLMAITKFAVLPLNAWLVLHQARRGPAGTAVR</sequence>
<gene>
    <name evidence="2" type="ORF">ACFOEN_01380</name>
</gene>